<evidence type="ECO:0000313" key="1">
    <source>
        <dbReference type="EMBL" id="EIM76530.1"/>
    </source>
</evidence>
<gene>
    <name evidence="1" type="ORF">A33O_05125</name>
</gene>
<accession>I5C3X8</accession>
<comment type="caution">
    <text evidence="1">The sequence shown here is derived from an EMBL/GenBank/DDBJ whole genome shotgun (WGS) entry which is preliminary data.</text>
</comment>
<name>I5C3X8_9HYPH</name>
<dbReference type="RefSeq" id="WP_007007586.1">
    <property type="nucleotide sequence ID" value="NZ_AJXZ01000011.1"/>
</dbReference>
<dbReference type="PATRIC" id="fig|1189611.3.peg.1050"/>
<proteinExistence type="predicted"/>
<organism evidence="1 2">
    <name type="scientific">Nitratireductor aquibiodomus RA22</name>
    <dbReference type="NCBI Taxonomy" id="1189611"/>
    <lineage>
        <taxon>Bacteria</taxon>
        <taxon>Pseudomonadati</taxon>
        <taxon>Pseudomonadota</taxon>
        <taxon>Alphaproteobacteria</taxon>
        <taxon>Hyphomicrobiales</taxon>
        <taxon>Phyllobacteriaceae</taxon>
        <taxon>Nitratireductor</taxon>
    </lineage>
</organism>
<reference evidence="1 2" key="1">
    <citation type="journal article" date="2012" name="J. Bacteriol.">
        <title>Genome Sequence of Nitratireductor aquibiodomus Strain RA22.</title>
        <authorList>
            <person name="Singh A."/>
            <person name="Jangir P.K."/>
            <person name="Kumari C."/>
            <person name="Sharma R."/>
        </authorList>
    </citation>
    <scope>NUCLEOTIDE SEQUENCE [LARGE SCALE GENOMIC DNA]</scope>
    <source>
        <strain evidence="1 2">RA22</strain>
    </source>
</reference>
<dbReference type="Proteomes" id="UP000004622">
    <property type="component" value="Unassembled WGS sequence"/>
</dbReference>
<evidence type="ECO:0000313" key="2">
    <source>
        <dbReference type="Proteomes" id="UP000004622"/>
    </source>
</evidence>
<dbReference type="EMBL" id="AJXZ01000011">
    <property type="protein sequence ID" value="EIM76530.1"/>
    <property type="molecule type" value="Genomic_DNA"/>
</dbReference>
<sequence length="324" mass="35783">MAGAAAAGMETTRTEEQGVVHHRLESCAFERGLAVASYSFRKKLPYRPAALQLTDLCYDRKGGRLWASEPEDRLTLVQQNQDGERFEVILPDTRPFQRWRVTSGSYENAFGHDSVRAGSVPFHYDRPATKQLNWEHTGTQLDGDVSLYGYVFETQSPASDMASDFVIYVSGNDYWAHVRGREKKHRGREVPIIQFEGDLHFSGKSSGKAVLRNTTETAREGRGELQLSVGDDGEITGSGVLSLANARLAGADPDDWQTTTWEIRKLVGHLVGGDGQQFTALAIAEGQTVDHDGFVNPVHASITISGYSKKLLERWGEAVAAPRE</sequence>
<protein>
    <submittedName>
        <fullName evidence="1">Uncharacterized protein</fullName>
    </submittedName>
</protein>
<dbReference type="AlphaFoldDB" id="I5C3X8"/>